<keyword evidence="4" id="KW-0547">Nucleotide-binding</keyword>
<evidence type="ECO:0000256" key="5">
    <source>
        <dbReference type="ARBA" id="ARBA00022917"/>
    </source>
</evidence>
<dbReference type="InterPro" id="IPR004161">
    <property type="entry name" value="EFTu-like_2"/>
</dbReference>
<name>A0A382EGW9_9ZZZZ</name>
<accession>A0A382EGW9</accession>
<evidence type="ECO:0000313" key="9">
    <source>
        <dbReference type="EMBL" id="SVB49324.1"/>
    </source>
</evidence>
<gene>
    <name evidence="9" type="ORF">METZ01_LOCUS202178</name>
</gene>
<evidence type="ECO:0000256" key="1">
    <source>
        <dbReference type="ARBA" id="ARBA00004496"/>
    </source>
</evidence>
<comment type="subcellular location">
    <subcellularLocation>
        <location evidence="1">Cytoplasm</location>
    </subcellularLocation>
</comment>
<dbReference type="GO" id="GO:0003743">
    <property type="term" value="F:translation initiation factor activity"/>
    <property type="evidence" value="ECO:0007669"/>
    <property type="project" value="UniProtKB-KW"/>
</dbReference>
<keyword evidence="6" id="KW-0342">GTP-binding</keyword>
<dbReference type="Gene3D" id="2.40.30.10">
    <property type="entry name" value="Translation factors"/>
    <property type="match status" value="1"/>
</dbReference>
<proteinExistence type="inferred from homology"/>
<dbReference type="InterPro" id="IPR036925">
    <property type="entry name" value="TIF_IF2_dom3_sf"/>
</dbReference>
<dbReference type="PROSITE" id="PS01176">
    <property type="entry name" value="IF2"/>
    <property type="match status" value="1"/>
</dbReference>
<dbReference type="InterPro" id="IPR009000">
    <property type="entry name" value="Transl_B-barrel_sf"/>
</dbReference>
<feature type="non-terminal residue" evidence="9">
    <location>
        <position position="1"/>
    </location>
</feature>
<evidence type="ECO:0000259" key="7">
    <source>
        <dbReference type="Pfam" id="PF03144"/>
    </source>
</evidence>
<dbReference type="PANTHER" id="PTHR43381">
    <property type="entry name" value="TRANSLATION INITIATION FACTOR IF-2-RELATED"/>
    <property type="match status" value="1"/>
</dbReference>
<evidence type="ECO:0000256" key="2">
    <source>
        <dbReference type="ARBA" id="ARBA00007733"/>
    </source>
</evidence>
<dbReference type="Pfam" id="PF03144">
    <property type="entry name" value="GTP_EFTU_D2"/>
    <property type="match status" value="1"/>
</dbReference>
<evidence type="ECO:0000256" key="6">
    <source>
        <dbReference type="ARBA" id="ARBA00023134"/>
    </source>
</evidence>
<dbReference type="FunFam" id="3.40.50.10050:FF:000001">
    <property type="entry name" value="Translation initiation factor IF-2"/>
    <property type="match status" value="1"/>
</dbReference>
<dbReference type="Gene3D" id="3.40.50.10050">
    <property type="entry name" value="Translation initiation factor IF- 2, domain 3"/>
    <property type="match status" value="1"/>
</dbReference>
<dbReference type="GO" id="GO:0005525">
    <property type="term" value="F:GTP binding"/>
    <property type="evidence" value="ECO:0007669"/>
    <property type="project" value="UniProtKB-KW"/>
</dbReference>
<protein>
    <submittedName>
        <fullName evidence="9">Uncharacterized protein</fullName>
    </submittedName>
</protein>
<dbReference type="EMBL" id="UINC01044200">
    <property type="protein sequence ID" value="SVB49324.1"/>
    <property type="molecule type" value="Genomic_DNA"/>
</dbReference>
<dbReference type="InterPro" id="IPR000178">
    <property type="entry name" value="TF_IF2_bacterial-like"/>
</dbReference>
<reference evidence="9" key="1">
    <citation type="submission" date="2018-05" db="EMBL/GenBank/DDBJ databases">
        <authorList>
            <person name="Lanie J.A."/>
            <person name="Ng W.-L."/>
            <person name="Kazmierczak K.M."/>
            <person name="Andrzejewski T.M."/>
            <person name="Davidsen T.M."/>
            <person name="Wayne K.J."/>
            <person name="Tettelin H."/>
            <person name="Glass J.I."/>
            <person name="Rusch D."/>
            <person name="Podicherti R."/>
            <person name="Tsui H.-C.T."/>
            <person name="Winkler M.E."/>
        </authorList>
    </citation>
    <scope>NUCLEOTIDE SEQUENCE</scope>
</reference>
<dbReference type="Pfam" id="PF11987">
    <property type="entry name" value="IF-2"/>
    <property type="match status" value="1"/>
</dbReference>
<dbReference type="SUPFAM" id="SSF52156">
    <property type="entry name" value="Initiation factor IF2/eIF5b, domain 3"/>
    <property type="match status" value="1"/>
</dbReference>
<dbReference type="CDD" id="cd03692">
    <property type="entry name" value="mtIF2_IVc"/>
    <property type="match status" value="1"/>
</dbReference>
<evidence type="ECO:0000256" key="4">
    <source>
        <dbReference type="ARBA" id="ARBA00022741"/>
    </source>
</evidence>
<feature type="domain" description="Translation elongation factor EFTu-like" evidence="7">
    <location>
        <begin position="103"/>
        <end position="169"/>
    </location>
</feature>
<dbReference type="InterPro" id="IPR015760">
    <property type="entry name" value="TIF_IF2"/>
</dbReference>
<dbReference type="FunFam" id="2.40.30.10:FF:000008">
    <property type="entry name" value="Translation initiation factor IF-2"/>
    <property type="match status" value="1"/>
</dbReference>
<dbReference type="InterPro" id="IPR023115">
    <property type="entry name" value="TIF_IF2_dom3"/>
</dbReference>
<keyword evidence="5" id="KW-0648">Protein biosynthesis</keyword>
<feature type="domain" description="Translation initiation factor IF- 2" evidence="8">
    <location>
        <begin position="3"/>
        <end position="72"/>
    </location>
</feature>
<sequence>IIKLSTDEVKTNVIHKGVGAITESDVALANSSKGFIVGFNVRAIPQARDMAKQEGVDIKYYSIIYELIDDIKNLLSGLLKPDITENITGYVEIREIFSISKIGNIAGCFVKEGLISRNSKIRILRDNIVIHNGTISSLKRFKDEVKEVKTGYECGVMIENYSDIKVNDIIETFEEVETSRQL</sequence>
<dbReference type="GO" id="GO:0005737">
    <property type="term" value="C:cytoplasm"/>
    <property type="evidence" value="ECO:0007669"/>
    <property type="project" value="UniProtKB-SubCell"/>
</dbReference>
<comment type="similarity">
    <text evidence="2">Belongs to the TRAFAC class translation factor GTPase superfamily. Classic translation factor GTPase family. IF-2 subfamily.</text>
</comment>
<dbReference type="SUPFAM" id="SSF50447">
    <property type="entry name" value="Translation proteins"/>
    <property type="match status" value="1"/>
</dbReference>
<dbReference type="PANTHER" id="PTHR43381:SF5">
    <property type="entry name" value="TR-TYPE G DOMAIN-CONTAINING PROTEIN"/>
    <property type="match status" value="1"/>
</dbReference>
<dbReference type="AlphaFoldDB" id="A0A382EGW9"/>
<keyword evidence="3" id="KW-0396">Initiation factor</keyword>
<evidence type="ECO:0000259" key="8">
    <source>
        <dbReference type="Pfam" id="PF11987"/>
    </source>
</evidence>
<evidence type="ECO:0000256" key="3">
    <source>
        <dbReference type="ARBA" id="ARBA00022540"/>
    </source>
</evidence>
<dbReference type="GO" id="GO:0003924">
    <property type="term" value="F:GTPase activity"/>
    <property type="evidence" value="ECO:0007669"/>
    <property type="project" value="InterPro"/>
</dbReference>
<organism evidence="9">
    <name type="scientific">marine metagenome</name>
    <dbReference type="NCBI Taxonomy" id="408172"/>
    <lineage>
        <taxon>unclassified sequences</taxon>
        <taxon>metagenomes</taxon>
        <taxon>ecological metagenomes</taxon>
    </lineage>
</organism>